<reference evidence="2" key="1">
    <citation type="submission" date="2018-05" db="EMBL/GenBank/DDBJ databases">
        <authorList>
            <person name="Lanie J.A."/>
            <person name="Ng W.-L."/>
            <person name="Kazmierczak K.M."/>
            <person name="Andrzejewski T.M."/>
            <person name="Davidsen T.M."/>
            <person name="Wayne K.J."/>
            <person name="Tettelin H."/>
            <person name="Glass J.I."/>
            <person name="Rusch D."/>
            <person name="Podicherti R."/>
            <person name="Tsui H.-C.T."/>
            <person name="Winkler M.E."/>
        </authorList>
    </citation>
    <scope>NUCLEOTIDE SEQUENCE</scope>
</reference>
<dbReference type="InterPro" id="IPR036291">
    <property type="entry name" value="NAD(P)-bd_dom_sf"/>
</dbReference>
<dbReference type="SUPFAM" id="SSF51735">
    <property type="entry name" value="NAD(P)-binding Rossmann-fold domains"/>
    <property type="match status" value="1"/>
</dbReference>
<dbReference type="InterPro" id="IPR029903">
    <property type="entry name" value="RmlD-like-bd"/>
</dbReference>
<dbReference type="AlphaFoldDB" id="A0A383C4F0"/>
<dbReference type="EMBL" id="UINC01205918">
    <property type="protein sequence ID" value="SVE27306.1"/>
    <property type="molecule type" value="Genomic_DNA"/>
</dbReference>
<proteinExistence type="predicted"/>
<evidence type="ECO:0000259" key="1">
    <source>
        <dbReference type="Pfam" id="PF04321"/>
    </source>
</evidence>
<gene>
    <name evidence="2" type="ORF">METZ01_LOCUS480160</name>
</gene>
<dbReference type="Gene3D" id="3.40.50.720">
    <property type="entry name" value="NAD(P)-binding Rossmann-like Domain"/>
    <property type="match status" value="1"/>
</dbReference>
<name>A0A383C4F0_9ZZZZ</name>
<sequence>MRILVTGGTGMVGKNVQDALSERDAETIAPSREELDLMNKGGVRELLRNCEPDVVVHCAGLVGGIRANIESP</sequence>
<feature type="non-terminal residue" evidence="2">
    <location>
        <position position="72"/>
    </location>
</feature>
<accession>A0A383C4F0</accession>
<dbReference type="Pfam" id="PF04321">
    <property type="entry name" value="RmlD_sub_bind"/>
    <property type="match status" value="1"/>
</dbReference>
<feature type="domain" description="RmlD-like substrate binding" evidence="1">
    <location>
        <begin position="1"/>
        <end position="59"/>
    </location>
</feature>
<dbReference type="GO" id="GO:0050577">
    <property type="term" value="F:GDP-L-fucose synthase activity"/>
    <property type="evidence" value="ECO:0007669"/>
    <property type="project" value="TreeGrafter"/>
</dbReference>
<dbReference type="PANTHER" id="PTHR43238">
    <property type="entry name" value="GDP-L-FUCOSE SYNTHASE"/>
    <property type="match status" value="1"/>
</dbReference>
<dbReference type="PANTHER" id="PTHR43238:SF1">
    <property type="entry name" value="GDP-L-FUCOSE SYNTHASE"/>
    <property type="match status" value="1"/>
</dbReference>
<organism evidence="2">
    <name type="scientific">marine metagenome</name>
    <dbReference type="NCBI Taxonomy" id="408172"/>
    <lineage>
        <taxon>unclassified sequences</taxon>
        <taxon>metagenomes</taxon>
        <taxon>ecological metagenomes</taxon>
    </lineage>
</organism>
<protein>
    <recommendedName>
        <fullName evidence="1">RmlD-like substrate binding domain-containing protein</fullName>
    </recommendedName>
</protein>
<evidence type="ECO:0000313" key="2">
    <source>
        <dbReference type="EMBL" id="SVE27306.1"/>
    </source>
</evidence>